<dbReference type="PANTHER" id="PTHR46373:SF2">
    <property type="entry name" value="RWP-RK DOMAIN-CONTAINING PROTEIN"/>
    <property type="match status" value="1"/>
</dbReference>
<dbReference type="InterPro" id="IPR003035">
    <property type="entry name" value="RWP-RK_dom"/>
</dbReference>
<evidence type="ECO:0000313" key="10">
    <source>
        <dbReference type="EMBL" id="CAD9651513.1"/>
    </source>
</evidence>
<keyword evidence="3 7" id="KW-0175">Coiled coil</keyword>
<dbReference type="EMBL" id="HBHD01000882">
    <property type="protein sequence ID" value="CAD9651513.1"/>
    <property type="molecule type" value="Transcribed_RNA"/>
</dbReference>
<proteinExistence type="predicted"/>
<feature type="compositionally biased region" description="Polar residues" evidence="8">
    <location>
        <begin position="1"/>
        <end position="17"/>
    </location>
</feature>
<keyword evidence="6" id="KW-0539">Nucleus</keyword>
<evidence type="ECO:0000256" key="5">
    <source>
        <dbReference type="ARBA" id="ARBA00023163"/>
    </source>
</evidence>
<comment type="function">
    <text evidence="1">Putative transcription factor.</text>
</comment>
<evidence type="ECO:0000256" key="3">
    <source>
        <dbReference type="ARBA" id="ARBA00023054"/>
    </source>
</evidence>
<reference evidence="10" key="1">
    <citation type="submission" date="2021-01" db="EMBL/GenBank/DDBJ databases">
        <authorList>
            <person name="Corre E."/>
            <person name="Pelletier E."/>
            <person name="Niang G."/>
            <person name="Scheremetjew M."/>
            <person name="Finn R."/>
            <person name="Kale V."/>
            <person name="Holt S."/>
            <person name="Cochrane G."/>
            <person name="Meng A."/>
            <person name="Brown T."/>
            <person name="Cohen L."/>
        </authorList>
    </citation>
    <scope>NUCLEOTIDE SEQUENCE</scope>
    <source>
        <strain evidence="10">SAG 11-48b</strain>
    </source>
</reference>
<dbReference type="AlphaFoldDB" id="A0A7S2QUJ2"/>
<feature type="coiled-coil region" evidence="7">
    <location>
        <begin position="706"/>
        <end position="740"/>
    </location>
</feature>
<feature type="region of interest" description="Disordered" evidence="8">
    <location>
        <begin position="340"/>
        <end position="373"/>
    </location>
</feature>
<keyword evidence="4" id="KW-0238">DNA-binding</keyword>
<evidence type="ECO:0000256" key="4">
    <source>
        <dbReference type="ARBA" id="ARBA00023125"/>
    </source>
</evidence>
<evidence type="ECO:0000256" key="1">
    <source>
        <dbReference type="ARBA" id="ARBA00004049"/>
    </source>
</evidence>
<dbReference type="GO" id="GO:0003677">
    <property type="term" value="F:DNA binding"/>
    <property type="evidence" value="ECO:0007669"/>
    <property type="project" value="UniProtKB-KW"/>
</dbReference>
<name>A0A7S2QUJ2_9CHLO</name>
<gene>
    <name evidence="10" type="ORF">CCHL1392_LOCUS462</name>
</gene>
<evidence type="ECO:0000256" key="8">
    <source>
        <dbReference type="SAM" id="MobiDB-lite"/>
    </source>
</evidence>
<feature type="region of interest" description="Disordered" evidence="8">
    <location>
        <begin position="1"/>
        <end position="28"/>
    </location>
</feature>
<keyword evidence="5" id="KW-0804">Transcription</keyword>
<dbReference type="PROSITE" id="PS51519">
    <property type="entry name" value="RWP_RK"/>
    <property type="match status" value="1"/>
</dbReference>
<feature type="domain" description="RWP-RK" evidence="9">
    <location>
        <begin position="365"/>
        <end position="449"/>
    </location>
</feature>
<evidence type="ECO:0000256" key="6">
    <source>
        <dbReference type="ARBA" id="ARBA00023242"/>
    </source>
</evidence>
<protein>
    <recommendedName>
        <fullName evidence="9">RWP-RK domain-containing protein</fullName>
    </recommendedName>
</protein>
<dbReference type="InterPro" id="IPR044607">
    <property type="entry name" value="RKD-like"/>
</dbReference>
<dbReference type="GO" id="GO:0003700">
    <property type="term" value="F:DNA-binding transcription factor activity"/>
    <property type="evidence" value="ECO:0007669"/>
    <property type="project" value="InterPro"/>
</dbReference>
<organism evidence="10">
    <name type="scientific">Chlamydomonas chlamydogama</name>
    <dbReference type="NCBI Taxonomy" id="225041"/>
    <lineage>
        <taxon>Eukaryota</taxon>
        <taxon>Viridiplantae</taxon>
        <taxon>Chlorophyta</taxon>
        <taxon>core chlorophytes</taxon>
        <taxon>Chlorophyceae</taxon>
        <taxon>CS clade</taxon>
        <taxon>Chlamydomonadales</taxon>
        <taxon>Chlamydomonadaceae</taxon>
        <taxon>Chlamydomonas</taxon>
    </lineage>
</organism>
<dbReference type="PANTHER" id="PTHR46373">
    <property type="entry name" value="PROTEIN RKD4"/>
    <property type="match status" value="1"/>
</dbReference>
<keyword evidence="2" id="KW-0805">Transcription regulation</keyword>
<sequence>MCEQDSTQLNQTQSNPPVNVPDQHKGFNNSMMTAAATSPATATSLDHAAAACTATANLPHTSMTIGAQALQLRSRIMGSGILAPATLTAAAAATAARGPAIGTADATAASLTGSLLPAGVTGAAAGSGEFASWPQHPGPSAGQYGSTFPQHAFLAAASNPWQAADEPRSSSGTGLDGHFFCTAPSDNWQYNQAPFPSYSNCSGTNGTLDILLRTLAGEEDEVDSETSSPSPPPATTTSSAGGGIGQYEAPSRPLQGLQVTLMNFGPTSAPGALQQGTATAELQILPPVNVVEDVSATLSAPLLGTLASPQALWPTPFRTSQSPRMVMKEEEAGVLVRPTTSTGTAATGGTSGTAGTGDGTESGACDEVRGRRRMAPPTLRQLDMEDMRRYFHLPSEAAAAALGCSRSMLKRRCRKLGMKRWPYRKVQSLMKLEAAVQEEDGLEEGAKENALKSIEKQLNGLLGDPDTKLDCRSVQYLVNTHQRLKRAAGATPQSGTVVVQGSTASASEEPLNLAAQAMQYEHASPDSAIPSPTVPAGMATDSATLPAASAAATASGPAQRRSSRKVSATLAALLSPRVSATKISATKALATQLRGPATAPGVTIQARTSMPESSHGISATMEAATAIGSATAVHSGARYVLELNPASGNSAGLMVQGSGVNQTLGQLLQPSTLMQQPSLQQQPMVQSVAAMQIRQQELQRLSMLPLQQWQQQQQQAQVQQQLWQQQQMQMQQRLQQQQQQLLPVQTSWHHQQQWPQAGSLPQLPQWGSATATQYQTSQYPVQSTVQNAVQPMWGLQADMQLEDEISAIQRGLGIDMQDM</sequence>
<evidence type="ECO:0000256" key="7">
    <source>
        <dbReference type="SAM" id="Coils"/>
    </source>
</evidence>
<dbReference type="Pfam" id="PF02042">
    <property type="entry name" value="RWP-RK"/>
    <property type="match status" value="1"/>
</dbReference>
<accession>A0A7S2QUJ2</accession>
<evidence type="ECO:0000256" key="2">
    <source>
        <dbReference type="ARBA" id="ARBA00023015"/>
    </source>
</evidence>
<feature type="region of interest" description="Disordered" evidence="8">
    <location>
        <begin position="217"/>
        <end position="250"/>
    </location>
</feature>
<evidence type="ECO:0000259" key="9">
    <source>
        <dbReference type="PROSITE" id="PS51519"/>
    </source>
</evidence>
<feature type="compositionally biased region" description="Gly residues" evidence="8">
    <location>
        <begin position="349"/>
        <end position="360"/>
    </location>
</feature>